<dbReference type="SUPFAM" id="SSF82171">
    <property type="entry name" value="DPP6 N-terminal domain-like"/>
    <property type="match status" value="1"/>
</dbReference>
<dbReference type="Proteomes" id="UP000244906">
    <property type="component" value="Unassembled WGS sequence"/>
</dbReference>
<comment type="caution">
    <text evidence="2">The sequence shown here is derived from an EMBL/GenBank/DDBJ whole genome shotgun (WGS) entry which is preliminary data.</text>
</comment>
<dbReference type="RefSeq" id="WP_116687182.1">
    <property type="nucleotide sequence ID" value="NZ_CAWNYD010000004.1"/>
</dbReference>
<keyword evidence="1" id="KW-0732">Signal</keyword>
<dbReference type="Gene3D" id="2.120.10.30">
    <property type="entry name" value="TolB, C-terminal domain"/>
    <property type="match status" value="1"/>
</dbReference>
<feature type="signal peptide" evidence="1">
    <location>
        <begin position="1"/>
        <end position="33"/>
    </location>
</feature>
<evidence type="ECO:0000256" key="1">
    <source>
        <dbReference type="SAM" id="SignalP"/>
    </source>
</evidence>
<sequence>MQNRRNALSRFSSQLCATAGALLISFSAPVAYAAPDFTSMLSVGWQQEQQQWQTLNSEHFRIHFSQGQKALAQTSANIAEASFEKLSQELKWQPKGKIEVVLTDDYDISNGWATPLPFNQMRLFIAAPDAINSLEDNRSWLETLIVHELTHVIHLDKATAAPKNIRQYFGRLPLLFPNAYQPSWFTEGLAVHKETDFENGFGRGQSSYYHMLMRSEVARGSQSLEQVNVGGKQWPLGENYLYGSFFMQYFADTYSEAQLQQLIDSYSRNIIPFWLNPTARKVTGKDYPELWSEFQQWLDNKFAPQIAALNAKAHKNQQLTFDGLSNQPIQSDGNKLYFIENDGNSPLQLVEWQQGKQRSLVKLRSQGYFDVDNRFGVIIAQTLPSADNRFYSDLYLFRDGRLQAITDKARYREARWTANGRLIARSNISGESQLDWLDADGQKLATLWRGTTDEVLGEFDVHPTEKRLVAAIKRKGHSWGLEQFNIDTKQWQPLVNSAAIESQPKYSADGESVFFSADYQGIYNLQKISLKDQKITQISQVASGAFYPVQTEDQQLYYSQYTANGFDFFKLDEDVDIIQQPAAEASFAINFPVAATEQTDYSPWPSLSPRWWLPLIISDEVSSSYGVTTSGQDALGQHSYAIAASVDVKNEQFSGNLIYGYSNKYLASYSRSLDYYDINDVVEAIQAEDTLQLIRLNLINAFNDDFGVHLGASYQKEKDSYHRNDASRRSAETKTGLLGVAFTYNNSEQYLNSISTSWGRKVNLVIETNEAIESDFSGEVISYDWQEFFNLPYNQVLALRSFGSWGSDRPDPLTLGGTTSDASSLLFGRNEYALRGYDDNQFVGDRLQVNTIEWRFPITTIERSWNIYPIGLQEINGSLFVDSGAVWNRTNYSRNYDGDYFTGAGAELETVISIGFGLALPFKLGYAHGFDSQYGEDKIYLTIGQQF</sequence>
<accession>A0A2V1GVX0</accession>
<dbReference type="OrthoDB" id="33879at2"/>
<organism evidence="2 3">
    <name type="scientific">Pelagibaculum spongiae</name>
    <dbReference type="NCBI Taxonomy" id="2080658"/>
    <lineage>
        <taxon>Bacteria</taxon>
        <taxon>Pseudomonadati</taxon>
        <taxon>Pseudomonadota</taxon>
        <taxon>Gammaproteobacteria</taxon>
        <taxon>Oceanospirillales</taxon>
        <taxon>Pelagibaculum</taxon>
    </lineage>
</organism>
<keyword evidence="3" id="KW-1185">Reference proteome</keyword>
<evidence type="ECO:0000313" key="3">
    <source>
        <dbReference type="Proteomes" id="UP000244906"/>
    </source>
</evidence>
<reference evidence="2 3" key="1">
    <citation type="submission" date="2018-04" db="EMBL/GenBank/DDBJ databases">
        <title>Thalassorhabdus spongiae gen. nov., sp. nov., isolated from a marine sponge in South-West Iceland.</title>
        <authorList>
            <person name="Knobloch S."/>
            <person name="Daussin A."/>
            <person name="Johannsson R."/>
            <person name="Marteinsson V.T."/>
        </authorList>
    </citation>
    <scope>NUCLEOTIDE SEQUENCE [LARGE SCALE GENOMIC DNA]</scope>
    <source>
        <strain evidence="2 3">Hp12</strain>
    </source>
</reference>
<gene>
    <name evidence="2" type="ORF">DC094_11100</name>
</gene>
<proteinExistence type="predicted"/>
<dbReference type="InterPro" id="IPR011042">
    <property type="entry name" value="6-blade_b-propeller_TolB-like"/>
</dbReference>
<evidence type="ECO:0000313" key="2">
    <source>
        <dbReference type="EMBL" id="PVZ68797.1"/>
    </source>
</evidence>
<dbReference type="EMBL" id="QDDL01000004">
    <property type="protein sequence ID" value="PVZ68797.1"/>
    <property type="molecule type" value="Genomic_DNA"/>
</dbReference>
<dbReference type="Gene3D" id="2.40.160.50">
    <property type="entry name" value="membrane protein fhac: a member of the omp85/tpsb transporter family"/>
    <property type="match status" value="1"/>
</dbReference>
<feature type="chain" id="PRO_5015835867" description="Bacterial surface antigen (D15) domain-containing protein" evidence="1">
    <location>
        <begin position="34"/>
        <end position="947"/>
    </location>
</feature>
<dbReference type="AlphaFoldDB" id="A0A2V1GVX0"/>
<evidence type="ECO:0008006" key="4">
    <source>
        <dbReference type="Google" id="ProtNLM"/>
    </source>
</evidence>
<name>A0A2V1GVX0_9GAMM</name>
<protein>
    <recommendedName>
        <fullName evidence="4">Bacterial surface antigen (D15) domain-containing protein</fullName>
    </recommendedName>
</protein>